<evidence type="ECO:0000256" key="1">
    <source>
        <dbReference type="SAM" id="MobiDB-lite"/>
    </source>
</evidence>
<name>A0A9Q0BHR0_9MUSC</name>
<protein>
    <submittedName>
        <fullName evidence="2">Uncharacterized protein</fullName>
    </submittedName>
</protein>
<sequence length="290" mass="31643">MSAPVRGNKASKLRSDGKVEKLAPIGPSWSLKSWLRTHQSRYQSQSHPDHPQTQCHPDHCVATGETAVNDTSIGQGVFSAELFFTHCLWPGIFHRDGYHLASFSEVLSWTYCLVEWGSNCVATGDSNDTSIGRVCSSRSCSSRIDYGQVYSTAMATTYYACIMVLTIRYLVASFSEVLSWTYCLVEWGSSCVANDTSIGRQNNTISAPVRGNKASKLRSEGKVEKPAPIGPFWAYFNSGSEPTSRDTSPSRIPTIRRPSSIPTSSIPIPRLAGGPTRNTSPVLALIVLIA</sequence>
<dbReference type="Proteomes" id="UP001059596">
    <property type="component" value="Unassembled WGS sequence"/>
</dbReference>
<dbReference type="EMBL" id="JAMKOV010000175">
    <property type="protein sequence ID" value="KAI8033167.1"/>
    <property type="molecule type" value="Genomic_DNA"/>
</dbReference>
<comment type="caution">
    <text evidence="2">The sequence shown here is derived from an EMBL/GenBank/DDBJ whole genome shotgun (WGS) entry which is preliminary data.</text>
</comment>
<feature type="region of interest" description="Disordered" evidence="1">
    <location>
        <begin position="239"/>
        <end position="273"/>
    </location>
</feature>
<evidence type="ECO:0000313" key="3">
    <source>
        <dbReference type="Proteomes" id="UP001059596"/>
    </source>
</evidence>
<evidence type="ECO:0000313" key="2">
    <source>
        <dbReference type="EMBL" id="KAI8033167.1"/>
    </source>
</evidence>
<organism evidence="2 3">
    <name type="scientific">Drosophila gunungcola</name>
    <name type="common">fruit fly</name>
    <dbReference type="NCBI Taxonomy" id="103775"/>
    <lineage>
        <taxon>Eukaryota</taxon>
        <taxon>Metazoa</taxon>
        <taxon>Ecdysozoa</taxon>
        <taxon>Arthropoda</taxon>
        <taxon>Hexapoda</taxon>
        <taxon>Insecta</taxon>
        <taxon>Pterygota</taxon>
        <taxon>Neoptera</taxon>
        <taxon>Endopterygota</taxon>
        <taxon>Diptera</taxon>
        <taxon>Brachycera</taxon>
        <taxon>Muscomorpha</taxon>
        <taxon>Ephydroidea</taxon>
        <taxon>Drosophilidae</taxon>
        <taxon>Drosophila</taxon>
        <taxon>Sophophora</taxon>
    </lineage>
</organism>
<accession>A0A9Q0BHR0</accession>
<gene>
    <name evidence="2" type="ORF">M5D96_014082</name>
</gene>
<keyword evidence="3" id="KW-1185">Reference proteome</keyword>
<dbReference type="SUPFAM" id="SSF161070">
    <property type="entry name" value="SNF-like"/>
    <property type="match status" value="1"/>
</dbReference>
<feature type="compositionally biased region" description="Low complexity" evidence="1">
    <location>
        <begin position="247"/>
        <end position="270"/>
    </location>
</feature>
<dbReference type="InterPro" id="IPR037272">
    <property type="entry name" value="SNS_sf"/>
</dbReference>
<dbReference type="AlphaFoldDB" id="A0A9Q0BHR0"/>
<reference evidence="2" key="1">
    <citation type="journal article" date="2023" name="Genome Biol. Evol.">
        <title>Long-read-based Genome Assembly of Drosophila gunungcola Reveals Fewer Chemosensory Genes in Flower-breeding Species.</title>
        <authorList>
            <person name="Negi A."/>
            <person name="Liao B.Y."/>
            <person name="Yeh S.D."/>
        </authorList>
    </citation>
    <scope>NUCLEOTIDE SEQUENCE</scope>
    <source>
        <strain evidence="2">Sukarami</strain>
    </source>
</reference>
<proteinExistence type="predicted"/>